<dbReference type="GeneID" id="97185744"/>
<dbReference type="NCBIfam" id="NF045617">
    <property type="entry name" value="mostly_LP"/>
    <property type="match status" value="1"/>
</dbReference>
<dbReference type="PROSITE" id="PS51257">
    <property type="entry name" value="PROKAR_LIPOPROTEIN"/>
    <property type="match status" value="1"/>
</dbReference>
<sequence length="109" mass="12403">MKGLLILPVIFLLSGCPGGGVPIAEHRSIFREGDTICFTVNKTDVLDRYSVYYWPDRKYTVIKADDRVSLSYPDTCFKVKLHNGYQYNIAYSLNGKSYSDSFFIDKDGN</sequence>
<reference evidence="1 2" key="1">
    <citation type="submission" date="2023-06" db="EMBL/GenBank/DDBJ databases">
        <title>Identification and characterization of antibiotic-resistant Gram-negative bacteria.</title>
        <authorList>
            <person name="Cho G.-S."/>
            <person name="Lee J."/>
            <person name="Tai E."/>
            <person name="Jeong S."/>
            <person name="Kim I."/>
            <person name="Kim B.-E."/>
            <person name="Jeong M.-I."/>
            <person name="Oh K.-K."/>
            <person name="Franz C.M.A.P."/>
        </authorList>
    </citation>
    <scope>NUCLEOTIDE SEQUENCE [LARGE SCALE GENOMIC DNA]</scope>
    <source>
        <strain evidence="1 2">V106_12</strain>
    </source>
</reference>
<organism evidence="1 2">
    <name type="scientific">Lelliottia wanjuensis</name>
    <dbReference type="NCBI Taxonomy" id="3050585"/>
    <lineage>
        <taxon>Bacteria</taxon>
        <taxon>Pseudomonadati</taxon>
        <taxon>Pseudomonadota</taxon>
        <taxon>Gammaproteobacteria</taxon>
        <taxon>Enterobacterales</taxon>
        <taxon>Enterobacteriaceae</taxon>
        <taxon>Lelliottia</taxon>
    </lineage>
</organism>
<proteinExistence type="predicted"/>
<accession>A0AAP4FW56</accession>
<name>A0AAP4FW56_9ENTR</name>
<dbReference type="InterPro" id="IPR054657">
    <property type="entry name" value="T6SS_periplasmic_put"/>
</dbReference>
<evidence type="ECO:0000313" key="1">
    <source>
        <dbReference type="EMBL" id="MDK9362362.1"/>
    </source>
</evidence>
<keyword evidence="2" id="KW-1185">Reference proteome</keyword>
<dbReference type="EMBL" id="JASSOM010000006">
    <property type="protein sequence ID" value="MDK9362362.1"/>
    <property type="molecule type" value="Genomic_DNA"/>
</dbReference>
<dbReference type="AlphaFoldDB" id="A0AAP4FW56"/>
<dbReference type="RefSeq" id="WP_285149321.1">
    <property type="nucleotide sequence ID" value="NZ_JASSOM010000006.1"/>
</dbReference>
<gene>
    <name evidence="1" type="ORF">QQF32_03995</name>
</gene>
<comment type="caution">
    <text evidence="1">The sequence shown here is derived from an EMBL/GenBank/DDBJ whole genome shotgun (WGS) entry which is preliminary data.</text>
</comment>
<evidence type="ECO:0000313" key="2">
    <source>
        <dbReference type="Proteomes" id="UP001223214"/>
    </source>
</evidence>
<protein>
    <submittedName>
        <fullName evidence="1">Uncharacterized protein</fullName>
    </submittedName>
</protein>
<dbReference type="Proteomes" id="UP001223214">
    <property type="component" value="Unassembled WGS sequence"/>
</dbReference>